<accession>A0A6J1W8G3</accession>
<dbReference type="RefSeq" id="XP_026749097.2">
    <property type="nucleotide sequence ID" value="XM_026893296.3"/>
</dbReference>
<dbReference type="InterPro" id="IPR044925">
    <property type="entry name" value="His-Me_finger_sf"/>
</dbReference>
<protein>
    <submittedName>
        <fullName evidence="3">Uncharacterized protein LOC113509838</fullName>
    </submittedName>
</protein>
<feature type="chain" id="PRO_5046646694" evidence="1">
    <location>
        <begin position="21"/>
        <end position="409"/>
    </location>
</feature>
<feature type="signal peptide" evidence="1">
    <location>
        <begin position="1"/>
        <end position="20"/>
    </location>
</feature>
<reference evidence="3" key="1">
    <citation type="submission" date="2025-08" db="UniProtKB">
        <authorList>
            <consortium name="RefSeq"/>
        </authorList>
    </citation>
    <scope>IDENTIFICATION</scope>
    <source>
        <tissue evidence="3">Whole larvae</tissue>
    </source>
</reference>
<proteinExistence type="predicted"/>
<evidence type="ECO:0000313" key="2">
    <source>
        <dbReference type="Proteomes" id="UP001652740"/>
    </source>
</evidence>
<evidence type="ECO:0000313" key="3">
    <source>
        <dbReference type="RefSeq" id="XP_026749097.2"/>
    </source>
</evidence>
<dbReference type="KEGG" id="gmw:113509838"/>
<dbReference type="Proteomes" id="UP001652740">
    <property type="component" value="Unplaced"/>
</dbReference>
<keyword evidence="2" id="KW-1185">Reference proteome</keyword>
<organism evidence="2 3">
    <name type="scientific">Galleria mellonella</name>
    <name type="common">Greater wax moth</name>
    <dbReference type="NCBI Taxonomy" id="7137"/>
    <lineage>
        <taxon>Eukaryota</taxon>
        <taxon>Metazoa</taxon>
        <taxon>Ecdysozoa</taxon>
        <taxon>Arthropoda</taxon>
        <taxon>Hexapoda</taxon>
        <taxon>Insecta</taxon>
        <taxon>Pterygota</taxon>
        <taxon>Neoptera</taxon>
        <taxon>Endopterygota</taxon>
        <taxon>Lepidoptera</taxon>
        <taxon>Glossata</taxon>
        <taxon>Ditrysia</taxon>
        <taxon>Pyraloidea</taxon>
        <taxon>Pyralidae</taxon>
        <taxon>Galleriinae</taxon>
        <taxon>Galleria</taxon>
    </lineage>
</organism>
<sequence length="409" mass="45261">MDFVLRVVLIVFCFKYAAFADSPCVIELECAECIPDNMPLVTSHRAANGTIVVEAGDELMLVCSGGKFLAYPLRDTLAAVCERGRYRVRHDGALRHLIELGCQENVFEDVLHEVADCAPPLQGRAYQTQAGGGVRHLAALCFDADRGLARLARLAAGGAPPLPPHTHRAAPLTLLGNFNHMFDAKNRHDAAMLYSDDARMNRRLRELLRHDRHSFADQALTAARLLGSHYFDDQNMRVADFVSNRVAVWRSVALGNLRHVQRDVARALHAPAAPATLALLAGTRGVAKLRAGRDRTALYLKAGERFPVPEYIWTLVVDTRRRKALAVVVLNDPFVAVSEIRNAVFCESACSSVGWLHDLKRNRNYETPVYGLAFCCSLQNFTKVVTDLPRDILKDLPNIGMLTDLASDE</sequence>
<dbReference type="GeneID" id="113509838"/>
<dbReference type="InParanoid" id="A0A6J1W8G3"/>
<dbReference type="SUPFAM" id="SSF54060">
    <property type="entry name" value="His-Me finger endonucleases"/>
    <property type="match status" value="1"/>
</dbReference>
<gene>
    <name evidence="3" type="primary">LOC113509838</name>
</gene>
<keyword evidence="1" id="KW-0732">Signal</keyword>
<evidence type="ECO:0000256" key="1">
    <source>
        <dbReference type="SAM" id="SignalP"/>
    </source>
</evidence>
<dbReference type="AlphaFoldDB" id="A0A6J1W8G3"/>
<name>A0A6J1W8G3_GALME</name>